<feature type="transmembrane region" description="Helical" evidence="6">
    <location>
        <begin position="173"/>
        <end position="197"/>
    </location>
</feature>
<proteinExistence type="predicted"/>
<evidence type="ECO:0000313" key="7">
    <source>
        <dbReference type="EMBL" id="GAA3873720.1"/>
    </source>
</evidence>
<feature type="transmembrane region" description="Helical" evidence="6">
    <location>
        <begin position="286"/>
        <end position="307"/>
    </location>
</feature>
<dbReference type="EMBL" id="BAAAZA010000011">
    <property type="protein sequence ID" value="GAA3873720.1"/>
    <property type="molecule type" value="Genomic_DNA"/>
</dbReference>
<feature type="transmembrane region" description="Helical" evidence="6">
    <location>
        <begin position="39"/>
        <end position="59"/>
    </location>
</feature>
<evidence type="ECO:0000256" key="1">
    <source>
        <dbReference type="ARBA" id="ARBA00004651"/>
    </source>
</evidence>
<feature type="transmembrane region" description="Helical" evidence="6">
    <location>
        <begin position="80"/>
        <end position="102"/>
    </location>
</feature>
<evidence type="ECO:0000256" key="5">
    <source>
        <dbReference type="ARBA" id="ARBA00023136"/>
    </source>
</evidence>
<sequence>MDDRRPQFAWMLLARAGALAMGILASIVVARALPPEGRGTYYMAVTVATAAMTLGHLSVDQAQTAMWAREGQRPYLDANSLPLGLVIGSAAAAVAIGLGLVFQGSANVPDISLLATACAGVPLGMSVFYGTNIMVLRSRTGVAGRAMLASAVAQCLCLVLLGLTGHLTVQTVVIAWVVSMAAPLALLIAAGGVTVGLPDLGVAVATCAKGLRLHAGSAAAYLLLRSDVFLLNALAGPREVGIYTLAVTLADLSRVAVDVLSQVTLSLQFDGDVSESAMVTARIVRFTVLLGVASAVTTVTAVSILIVPLYGHAYAAAATLVGWLVPGVLLLSAARPLSNFLLRQRSSRLVVFPSLIALVVNVGLNAVAIPIWGAIGCALASTVAYGTLVAFQVTYFRRVSGLGWTCLLPTSVETARFTMEVKHRFKALRIGGVP</sequence>
<dbReference type="InterPro" id="IPR002797">
    <property type="entry name" value="Polysacc_synth"/>
</dbReference>
<feature type="transmembrane region" description="Helical" evidence="6">
    <location>
        <begin position="12"/>
        <end position="33"/>
    </location>
</feature>
<evidence type="ECO:0000313" key="8">
    <source>
        <dbReference type="Proteomes" id="UP001501563"/>
    </source>
</evidence>
<evidence type="ECO:0000256" key="4">
    <source>
        <dbReference type="ARBA" id="ARBA00022989"/>
    </source>
</evidence>
<evidence type="ECO:0000256" key="6">
    <source>
        <dbReference type="SAM" id="Phobius"/>
    </source>
</evidence>
<feature type="transmembrane region" description="Helical" evidence="6">
    <location>
        <begin position="147"/>
        <end position="167"/>
    </location>
</feature>
<feature type="transmembrane region" description="Helical" evidence="6">
    <location>
        <begin position="346"/>
        <end position="364"/>
    </location>
</feature>
<feature type="transmembrane region" description="Helical" evidence="6">
    <location>
        <begin position="114"/>
        <end position="135"/>
    </location>
</feature>
<evidence type="ECO:0000256" key="3">
    <source>
        <dbReference type="ARBA" id="ARBA00022692"/>
    </source>
</evidence>
<feature type="transmembrane region" description="Helical" evidence="6">
    <location>
        <begin position="370"/>
        <end position="391"/>
    </location>
</feature>
<protein>
    <recommendedName>
        <fullName evidence="9">Polysaccharide biosynthesis protein C-terminal domain-containing protein</fullName>
    </recommendedName>
</protein>
<keyword evidence="5 6" id="KW-0472">Membrane</keyword>
<evidence type="ECO:0000256" key="2">
    <source>
        <dbReference type="ARBA" id="ARBA00022475"/>
    </source>
</evidence>
<reference evidence="8" key="1">
    <citation type="journal article" date="2019" name="Int. J. Syst. Evol. Microbiol.">
        <title>The Global Catalogue of Microorganisms (GCM) 10K type strain sequencing project: providing services to taxonomists for standard genome sequencing and annotation.</title>
        <authorList>
            <consortium name="The Broad Institute Genomics Platform"/>
            <consortium name="The Broad Institute Genome Sequencing Center for Infectious Disease"/>
            <person name="Wu L."/>
            <person name="Ma J."/>
        </authorList>
    </citation>
    <scope>NUCLEOTIDE SEQUENCE [LARGE SCALE GENOMIC DNA]</scope>
    <source>
        <strain evidence="8">JCM 16578</strain>
    </source>
</reference>
<comment type="subcellular location">
    <subcellularLocation>
        <location evidence="1">Cell membrane</location>
        <topology evidence="1">Multi-pass membrane protein</topology>
    </subcellularLocation>
</comment>
<feature type="transmembrane region" description="Helical" evidence="6">
    <location>
        <begin position="313"/>
        <end position="334"/>
    </location>
</feature>
<evidence type="ECO:0008006" key="9">
    <source>
        <dbReference type="Google" id="ProtNLM"/>
    </source>
</evidence>
<dbReference type="PANTHER" id="PTHR30250:SF11">
    <property type="entry name" value="O-ANTIGEN TRANSPORTER-RELATED"/>
    <property type="match status" value="1"/>
</dbReference>
<keyword evidence="2" id="KW-1003">Cell membrane</keyword>
<accession>A0ABP7KD77</accession>
<gene>
    <name evidence="7" type="ORF">GCM10022207_44170</name>
</gene>
<dbReference type="PANTHER" id="PTHR30250">
    <property type="entry name" value="PST FAMILY PREDICTED COLANIC ACID TRANSPORTER"/>
    <property type="match status" value="1"/>
</dbReference>
<keyword evidence="3 6" id="KW-0812">Transmembrane</keyword>
<comment type="caution">
    <text evidence="7">The sequence shown here is derived from an EMBL/GenBank/DDBJ whole genome shotgun (WGS) entry which is preliminary data.</text>
</comment>
<dbReference type="InterPro" id="IPR050833">
    <property type="entry name" value="Poly_Biosynth_Transport"/>
</dbReference>
<dbReference type="Pfam" id="PF01943">
    <property type="entry name" value="Polysacc_synt"/>
    <property type="match status" value="1"/>
</dbReference>
<keyword evidence="8" id="KW-1185">Reference proteome</keyword>
<name>A0ABP7KD77_9ACTN</name>
<keyword evidence="4 6" id="KW-1133">Transmembrane helix</keyword>
<organism evidence="7 8">
    <name type="scientific">Streptomyces lannensis</name>
    <dbReference type="NCBI Taxonomy" id="766498"/>
    <lineage>
        <taxon>Bacteria</taxon>
        <taxon>Bacillati</taxon>
        <taxon>Actinomycetota</taxon>
        <taxon>Actinomycetes</taxon>
        <taxon>Kitasatosporales</taxon>
        <taxon>Streptomycetaceae</taxon>
        <taxon>Streptomyces</taxon>
    </lineage>
</organism>
<dbReference type="Proteomes" id="UP001501563">
    <property type="component" value="Unassembled WGS sequence"/>
</dbReference>